<dbReference type="SUPFAM" id="SSF55785">
    <property type="entry name" value="PYP-like sensor domain (PAS domain)"/>
    <property type="match status" value="2"/>
</dbReference>
<dbReference type="CDD" id="cd00130">
    <property type="entry name" value="PAS"/>
    <property type="match status" value="2"/>
</dbReference>
<protein>
    <recommendedName>
        <fullName evidence="2">histidine kinase</fullName>
        <ecNumber evidence="2">2.7.13.3</ecNumber>
    </recommendedName>
</protein>
<dbReference type="SMART" id="SM00388">
    <property type="entry name" value="HisKA"/>
    <property type="match status" value="1"/>
</dbReference>
<evidence type="ECO:0000256" key="4">
    <source>
        <dbReference type="ARBA" id="ARBA00022679"/>
    </source>
</evidence>
<dbReference type="GO" id="GO:0005524">
    <property type="term" value="F:ATP binding"/>
    <property type="evidence" value="ECO:0007669"/>
    <property type="project" value="UniProtKB-KW"/>
</dbReference>
<evidence type="ECO:0000256" key="1">
    <source>
        <dbReference type="ARBA" id="ARBA00000085"/>
    </source>
</evidence>
<dbReference type="PROSITE" id="PS50109">
    <property type="entry name" value="HIS_KIN"/>
    <property type="match status" value="1"/>
</dbReference>
<dbReference type="PANTHER" id="PTHR43065:SF10">
    <property type="entry name" value="PEROXIDE STRESS-ACTIVATED HISTIDINE KINASE MAK3"/>
    <property type="match status" value="1"/>
</dbReference>
<keyword evidence="8" id="KW-0902">Two-component regulatory system</keyword>
<dbReference type="EC" id="2.7.13.3" evidence="2"/>
<dbReference type="SUPFAM" id="SSF47384">
    <property type="entry name" value="Homodimeric domain of signal transducing histidine kinase"/>
    <property type="match status" value="1"/>
</dbReference>
<dbReference type="InterPro" id="IPR005467">
    <property type="entry name" value="His_kinase_dom"/>
</dbReference>
<feature type="domain" description="Histidine kinase" evidence="9">
    <location>
        <begin position="321"/>
        <end position="543"/>
    </location>
</feature>
<dbReference type="InterPro" id="IPR000700">
    <property type="entry name" value="PAS-assoc_C"/>
</dbReference>
<dbReference type="Gene3D" id="1.10.287.130">
    <property type="match status" value="1"/>
</dbReference>
<evidence type="ECO:0000256" key="3">
    <source>
        <dbReference type="ARBA" id="ARBA00022553"/>
    </source>
</evidence>
<dbReference type="PANTHER" id="PTHR43065">
    <property type="entry name" value="SENSOR HISTIDINE KINASE"/>
    <property type="match status" value="1"/>
</dbReference>
<sequence length="546" mass="62567">MIGQDKKKNRELTQHTIKFFEKLLRASSDGIVITNAAHNIIVVNEAFCDFFRRQHREVIETYLFFWLEQLGANSLKRWAEMESRVHSEGLCHDTEFTLMTHEGIKYLSVNASLMEKVDAEEAGTIISIWRDITKQKQIEEELKILNKSLEQRVIEKTLALIKSNEELRVKIAEHKLFEEALRTSESKYRLLLENLPQKIFYKNKDSMYISCNENYAGDIRIKPYEIRGKTDYDFFPKALAEKYRADDKRIMESGKAEEIEEKYVKDGQEYIVHTVKTPVKDERGAIIGILGIFWDITEKIAMEKEAIRSRHLVSLGELAASVAHEVNNPITGVINYAQILCNKSNEGSKEKDIANRIIREGDRIASIVQSLLSFARISDKKEKKSIISVHEILSDTLILTKAQLRQEGIRIKLDIPQRLPEIVADPQQLQQVFLNAISNARYALNQKYPEAHDNKILEVLGGEMTIDNQQYVKITFYDHGMGIPAEIRDKIMDPFFTTKPRGKGTGLGLSISQSIIQDHHGKLTIESIEGEFTKVAIIFPVMVKTG</sequence>
<comment type="catalytic activity">
    <reaction evidence="1">
        <text>ATP + protein L-histidine = ADP + protein N-phospho-L-histidine.</text>
        <dbReference type="EC" id="2.7.13.3"/>
    </reaction>
</comment>
<dbReference type="EMBL" id="SULG01000002">
    <property type="protein sequence ID" value="TLD43491.1"/>
    <property type="molecule type" value="Genomic_DNA"/>
</dbReference>
<dbReference type="SMART" id="SM00091">
    <property type="entry name" value="PAS"/>
    <property type="match status" value="2"/>
</dbReference>
<dbReference type="Pfam" id="PF13426">
    <property type="entry name" value="PAS_9"/>
    <property type="match status" value="1"/>
</dbReference>
<keyword evidence="4" id="KW-0808">Transferase</keyword>
<dbReference type="SMART" id="SM00387">
    <property type="entry name" value="HATPase_c"/>
    <property type="match status" value="1"/>
</dbReference>
<dbReference type="PRINTS" id="PR00344">
    <property type="entry name" value="BCTRLSENSOR"/>
</dbReference>
<keyword evidence="5" id="KW-0547">Nucleotide-binding</keyword>
<dbReference type="InterPro" id="IPR036890">
    <property type="entry name" value="HATPase_C_sf"/>
</dbReference>
<evidence type="ECO:0000259" key="10">
    <source>
        <dbReference type="PROSITE" id="PS50113"/>
    </source>
</evidence>
<proteinExistence type="predicted"/>
<evidence type="ECO:0000256" key="8">
    <source>
        <dbReference type="ARBA" id="ARBA00023012"/>
    </source>
</evidence>
<gene>
    <name evidence="11" type="ORF">JETT_0122</name>
</gene>
<dbReference type="Gene3D" id="3.30.450.20">
    <property type="entry name" value="PAS domain"/>
    <property type="match status" value="2"/>
</dbReference>
<dbReference type="InterPro" id="IPR003661">
    <property type="entry name" value="HisK_dim/P_dom"/>
</dbReference>
<organism evidence="11 12">
    <name type="scientific">Candidatus Jettenia ecosi</name>
    <dbReference type="NCBI Taxonomy" id="2494326"/>
    <lineage>
        <taxon>Bacteria</taxon>
        <taxon>Pseudomonadati</taxon>
        <taxon>Planctomycetota</taxon>
        <taxon>Candidatus Brocadiia</taxon>
        <taxon>Candidatus Brocadiales</taxon>
        <taxon>Candidatus Brocadiaceae</taxon>
        <taxon>Candidatus Jettenia</taxon>
    </lineage>
</organism>
<dbReference type="AlphaFoldDB" id="A0A533QL26"/>
<comment type="caution">
    <text evidence="11">The sequence shown here is derived from an EMBL/GenBank/DDBJ whole genome shotgun (WGS) entry which is preliminary data.</text>
</comment>
<dbReference type="InterPro" id="IPR013656">
    <property type="entry name" value="PAS_4"/>
</dbReference>
<dbReference type="InterPro" id="IPR036097">
    <property type="entry name" value="HisK_dim/P_sf"/>
</dbReference>
<evidence type="ECO:0000313" key="12">
    <source>
        <dbReference type="Proteomes" id="UP000319783"/>
    </source>
</evidence>
<dbReference type="Gene3D" id="3.30.565.10">
    <property type="entry name" value="Histidine kinase-like ATPase, C-terminal domain"/>
    <property type="match status" value="1"/>
</dbReference>
<dbReference type="InterPro" id="IPR003594">
    <property type="entry name" value="HATPase_dom"/>
</dbReference>
<evidence type="ECO:0000259" key="9">
    <source>
        <dbReference type="PROSITE" id="PS50109"/>
    </source>
</evidence>
<dbReference type="Pfam" id="PF02518">
    <property type="entry name" value="HATPase_c"/>
    <property type="match status" value="1"/>
</dbReference>
<keyword evidence="3" id="KW-0597">Phosphoprotein</keyword>
<evidence type="ECO:0000256" key="2">
    <source>
        <dbReference type="ARBA" id="ARBA00012438"/>
    </source>
</evidence>
<name>A0A533QL26_9BACT</name>
<dbReference type="PROSITE" id="PS50113">
    <property type="entry name" value="PAC"/>
    <property type="match status" value="1"/>
</dbReference>
<feature type="domain" description="PAC" evidence="10">
    <location>
        <begin position="255"/>
        <end position="308"/>
    </location>
</feature>
<keyword evidence="6 11" id="KW-0418">Kinase</keyword>
<dbReference type="Pfam" id="PF08448">
    <property type="entry name" value="PAS_4"/>
    <property type="match status" value="1"/>
</dbReference>
<dbReference type="InterPro" id="IPR004358">
    <property type="entry name" value="Sig_transdc_His_kin-like_C"/>
</dbReference>
<reference evidence="11 12" key="1">
    <citation type="submission" date="2019-04" db="EMBL/GenBank/DDBJ databases">
        <title>Genome of a novel bacterium Candidatus Jettenia ecosi reconstructed from metagenome of an anammox bioreactor.</title>
        <authorList>
            <person name="Mardanov A.V."/>
            <person name="Beletsky A.V."/>
            <person name="Ravin N.V."/>
            <person name="Botchkova E.A."/>
            <person name="Litti Y.V."/>
            <person name="Nozhevnikova A.N."/>
        </authorList>
    </citation>
    <scope>NUCLEOTIDE SEQUENCE [LARGE SCALE GENOMIC DNA]</scope>
    <source>
        <strain evidence="11">J2</strain>
    </source>
</reference>
<dbReference type="NCBIfam" id="TIGR00229">
    <property type="entry name" value="sensory_box"/>
    <property type="match status" value="2"/>
</dbReference>
<evidence type="ECO:0000256" key="5">
    <source>
        <dbReference type="ARBA" id="ARBA00022741"/>
    </source>
</evidence>
<keyword evidence="7" id="KW-0067">ATP-binding</keyword>
<evidence type="ECO:0000256" key="7">
    <source>
        <dbReference type="ARBA" id="ARBA00022840"/>
    </source>
</evidence>
<dbReference type="Pfam" id="PF00512">
    <property type="entry name" value="HisKA"/>
    <property type="match status" value="1"/>
</dbReference>
<dbReference type="CDD" id="cd00082">
    <property type="entry name" value="HisKA"/>
    <property type="match status" value="1"/>
</dbReference>
<evidence type="ECO:0000313" key="11">
    <source>
        <dbReference type="EMBL" id="TLD43491.1"/>
    </source>
</evidence>
<dbReference type="InterPro" id="IPR035965">
    <property type="entry name" value="PAS-like_dom_sf"/>
</dbReference>
<evidence type="ECO:0000256" key="6">
    <source>
        <dbReference type="ARBA" id="ARBA00022777"/>
    </source>
</evidence>
<dbReference type="Proteomes" id="UP000319783">
    <property type="component" value="Unassembled WGS sequence"/>
</dbReference>
<dbReference type="InterPro" id="IPR000014">
    <property type="entry name" value="PAS"/>
</dbReference>
<accession>A0A533QL26</accession>
<dbReference type="SUPFAM" id="SSF55874">
    <property type="entry name" value="ATPase domain of HSP90 chaperone/DNA topoisomerase II/histidine kinase"/>
    <property type="match status" value="1"/>
</dbReference>
<dbReference type="GO" id="GO:0000155">
    <property type="term" value="F:phosphorelay sensor kinase activity"/>
    <property type="evidence" value="ECO:0007669"/>
    <property type="project" value="InterPro"/>
</dbReference>